<dbReference type="eggNOG" id="KOG0764">
    <property type="taxonomic scope" value="Eukaryota"/>
</dbReference>
<keyword evidence="12" id="KW-1185">Reference proteome</keyword>
<dbReference type="GO" id="GO:0015218">
    <property type="term" value="F:pyrimidine nucleotide transmembrane transporter activity"/>
    <property type="evidence" value="ECO:0007669"/>
    <property type="project" value="InterPro"/>
</dbReference>
<dbReference type="OMA" id="AFYNGMG"/>
<keyword evidence="3 9" id="KW-0812">Transmembrane</keyword>
<dbReference type="GO" id="GO:0005743">
    <property type="term" value="C:mitochondrial inner membrane"/>
    <property type="evidence" value="ECO:0007669"/>
    <property type="project" value="UniProtKB-SubCell"/>
</dbReference>
<keyword evidence="2 10" id="KW-0813">Transport</keyword>
<dbReference type="InterPro" id="IPR023395">
    <property type="entry name" value="MCP_dom_sf"/>
</dbReference>
<dbReference type="SUPFAM" id="SSF103506">
    <property type="entry name" value="Mitochondrial carrier"/>
    <property type="match status" value="1"/>
</dbReference>
<evidence type="ECO:0000313" key="12">
    <source>
        <dbReference type="Proteomes" id="UP000030693"/>
    </source>
</evidence>
<dbReference type="RefSeq" id="XP_009492592.1">
    <property type="nucleotide sequence ID" value="XM_009494317.1"/>
</dbReference>
<evidence type="ECO:0008006" key="13">
    <source>
        <dbReference type="Google" id="ProtNLM"/>
    </source>
</evidence>
<dbReference type="PRINTS" id="PR00926">
    <property type="entry name" value="MITOCARRIER"/>
</dbReference>
<sequence>MSSDATAASKSRRDTLRSLVAGAGSGLIAALATCPLDVVKTRLQLQSSSSVAPEKRYRGPFDALVRISRQEGVRGLYRGLSPTLAGYIPNWAIYFTIYETVKSLCDRHALFSSTESGGSTTPWANRQIAVNVLSAVVAGGMTATATNPIWVIKTRMMTSALLPPTSQSRAAAGRAIACDPNTAYASISSTAQSIFRSEGFSGFYRGLPASFLGLTHVAVHFPLYEYLRTQLLAHQAKKGGPGDDAAAYLSIWQVAMASCTSKVIASSLTYPHEVLRTRIQISSHLGGLYDGGLFRAAATVINEEGFSALYRGLGANLMRVVPSATITLVAYEVLSGRLWSNV</sequence>
<dbReference type="InterPro" id="IPR002067">
    <property type="entry name" value="MCP"/>
</dbReference>
<dbReference type="InterPro" id="IPR049562">
    <property type="entry name" value="SLC25A33/36-like"/>
</dbReference>
<evidence type="ECO:0000256" key="4">
    <source>
        <dbReference type="ARBA" id="ARBA00022737"/>
    </source>
</evidence>
<dbReference type="PANTHER" id="PTHR45829:SF1">
    <property type="entry name" value="CARRIER PROTEIN, PUTATIVE (AFU_ORTHOLOGUE AFUA_4G06780)-RELATED"/>
    <property type="match status" value="1"/>
</dbReference>
<evidence type="ECO:0000256" key="3">
    <source>
        <dbReference type="ARBA" id="ARBA00022692"/>
    </source>
</evidence>
<evidence type="ECO:0000256" key="10">
    <source>
        <dbReference type="RuleBase" id="RU000488"/>
    </source>
</evidence>
<organism evidence="11">
    <name type="scientific">Fonticula alba</name>
    <name type="common">Slime mold</name>
    <dbReference type="NCBI Taxonomy" id="691883"/>
    <lineage>
        <taxon>Eukaryota</taxon>
        <taxon>Rotosphaerida</taxon>
        <taxon>Fonticulaceae</taxon>
        <taxon>Fonticula</taxon>
    </lineage>
</organism>
<proteinExistence type="inferred from homology"/>
<dbReference type="EMBL" id="KB932201">
    <property type="protein sequence ID" value="KCV72891.1"/>
    <property type="molecule type" value="Genomic_DNA"/>
</dbReference>
<evidence type="ECO:0000313" key="11">
    <source>
        <dbReference type="EMBL" id="KCV72891.1"/>
    </source>
</evidence>
<evidence type="ECO:0000256" key="7">
    <source>
        <dbReference type="ARBA" id="ARBA00023128"/>
    </source>
</evidence>
<protein>
    <recommendedName>
        <fullName evidence="13">Solute carrier family 25, member 33/36</fullName>
    </recommendedName>
</protein>
<dbReference type="Pfam" id="PF00153">
    <property type="entry name" value="Mito_carr"/>
    <property type="match status" value="3"/>
</dbReference>
<dbReference type="PROSITE" id="PS50920">
    <property type="entry name" value="SOLCAR"/>
    <property type="match status" value="3"/>
</dbReference>
<feature type="repeat" description="Solcar" evidence="9">
    <location>
        <begin position="126"/>
        <end position="230"/>
    </location>
</feature>
<comment type="subcellular location">
    <subcellularLocation>
        <location evidence="1">Mitochondrion inner membrane</location>
        <topology evidence="1">Multi-pass membrane protein</topology>
    </subcellularLocation>
</comment>
<accession>A0A058ZG13</accession>
<feature type="repeat" description="Solcar" evidence="9">
    <location>
        <begin position="249"/>
        <end position="337"/>
    </location>
</feature>
<dbReference type="GO" id="GO:1990519">
    <property type="term" value="P:pyrimidine nucleotide import into mitochondrion"/>
    <property type="evidence" value="ECO:0007669"/>
    <property type="project" value="TreeGrafter"/>
</dbReference>
<evidence type="ECO:0000256" key="6">
    <source>
        <dbReference type="ARBA" id="ARBA00022989"/>
    </source>
</evidence>
<keyword evidence="7" id="KW-0496">Mitochondrion</keyword>
<evidence type="ECO:0000256" key="2">
    <source>
        <dbReference type="ARBA" id="ARBA00022448"/>
    </source>
</evidence>
<comment type="similarity">
    <text evidence="10">Belongs to the mitochondrial carrier (TC 2.A.29) family.</text>
</comment>
<keyword evidence="6" id="KW-1133">Transmembrane helix</keyword>
<dbReference type="GeneID" id="20525187"/>
<evidence type="ECO:0000256" key="1">
    <source>
        <dbReference type="ARBA" id="ARBA00004448"/>
    </source>
</evidence>
<keyword evidence="4" id="KW-0677">Repeat</keyword>
<dbReference type="Proteomes" id="UP000030693">
    <property type="component" value="Unassembled WGS sequence"/>
</dbReference>
<evidence type="ECO:0000256" key="5">
    <source>
        <dbReference type="ARBA" id="ARBA00022792"/>
    </source>
</evidence>
<evidence type="ECO:0000256" key="8">
    <source>
        <dbReference type="ARBA" id="ARBA00023136"/>
    </source>
</evidence>
<dbReference type="InterPro" id="IPR018108">
    <property type="entry name" value="MCP_transmembrane"/>
</dbReference>
<dbReference type="OrthoDB" id="10266426at2759"/>
<name>A0A058ZG13_FONAL</name>
<dbReference type="Gene3D" id="1.50.40.10">
    <property type="entry name" value="Mitochondrial carrier domain"/>
    <property type="match status" value="2"/>
</dbReference>
<keyword evidence="5" id="KW-0999">Mitochondrion inner membrane</keyword>
<dbReference type="AlphaFoldDB" id="A0A058ZG13"/>
<feature type="repeat" description="Solcar" evidence="9">
    <location>
        <begin position="13"/>
        <end position="104"/>
    </location>
</feature>
<gene>
    <name evidence="11" type="ORF">H696_00462</name>
</gene>
<evidence type="ECO:0000256" key="9">
    <source>
        <dbReference type="PROSITE-ProRule" id="PRU00282"/>
    </source>
</evidence>
<keyword evidence="8 9" id="KW-0472">Membrane</keyword>
<dbReference type="PANTHER" id="PTHR45829">
    <property type="entry name" value="MITOCHONDRIAL CARRIER PROTEIN RIM2"/>
    <property type="match status" value="1"/>
</dbReference>
<reference evidence="11" key="1">
    <citation type="submission" date="2013-04" db="EMBL/GenBank/DDBJ databases">
        <title>The Genome Sequence of Fonticula alba ATCC 38817.</title>
        <authorList>
            <consortium name="The Broad Institute Genomics Platform"/>
            <person name="Russ C."/>
            <person name="Cuomo C."/>
            <person name="Burger G."/>
            <person name="Gray M.W."/>
            <person name="Holland P.W.H."/>
            <person name="King N."/>
            <person name="Lang F.B.F."/>
            <person name="Roger A.J."/>
            <person name="Ruiz-Trillo I."/>
            <person name="Brown M."/>
            <person name="Walker B."/>
            <person name="Young S."/>
            <person name="Zeng Q."/>
            <person name="Gargeya S."/>
            <person name="Fitzgerald M."/>
            <person name="Haas B."/>
            <person name="Abouelleil A."/>
            <person name="Allen A.W."/>
            <person name="Alvarado L."/>
            <person name="Arachchi H.M."/>
            <person name="Berlin A.M."/>
            <person name="Chapman S.B."/>
            <person name="Gainer-Dewar J."/>
            <person name="Goldberg J."/>
            <person name="Griggs A."/>
            <person name="Gujja S."/>
            <person name="Hansen M."/>
            <person name="Howarth C."/>
            <person name="Imamovic A."/>
            <person name="Ireland A."/>
            <person name="Larimer J."/>
            <person name="McCowan C."/>
            <person name="Murphy C."/>
            <person name="Pearson M."/>
            <person name="Poon T.W."/>
            <person name="Priest M."/>
            <person name="Roberts A."/>
            <person name="Saif S."/>
            <person name="Shea T."/>
            <person name="Sisk P."/>
            <person name="Sykes S."/>
            <person name="Wortman J."/>
            <person name="Nusbaum C."/>
            <person name="Birren B."/>
        </authorList>
    </citation>
    <scope>NUCLEOTIDE SEQUENCE [LARGE SCALE GENOMIC DNA]</scope>
    <source>
        <strain evidence="11">ATCC 38817</strain>
    </source>
</reference>